<dbReference type="PROSITE" id="PS51371">
    <property type="entry name" value="CBS"/>
    <property type="match status" value="2"/>
</dbReference>
<evidence type="ECO:0000313" key="3">
    <source>
        <dbReference type="EMBL" id="PWK49166.1"/>
    </source>
</evidence>
<comment type="caution">
    <text evidence="3">The sequence shown here is derived from an EMBL/GenBank/DDBJ whole genome shotgun (WGS) entry which is preliminary data.</text>
</comment>
<dbReference type="InterPro" id="IPR029044">
    <property type="entry name" value="Nucleotide-diphossugar_trans"/>
</dbReference>
<protein>
    <submittedName>
        <fullName evidence="3">CBS domain protein</fullName>
    </submittedName>
</protein>
<dbReference type="InterPro" id="IPR046342">
    <property type="entry name" value="CBS_dom_sf"/>
</dbReference>
<dbReference type="AlphaFoldDB" id="A0A316FNA9"/>
<dbReference type="Pfam" id="PF00571">
    <property type="entry name" value="CBS"/>
    <property type="match status" value="2"/>
</dbReference>
<evidence type="ECO:0000313" key="4">
    <source>
        <dbReference type="Proteomes" id="UP000245790"/>
    </source>
</evidence>
<organism evidence="3 4">
    <name type="scientific">Pleionea mediterranea</name>
    <dbReference type="NCBI Taxonomy" id="523701"/>
    <lineage>
        <taxon>Bacteria</taxon>
        <taxon>Pseudomonadati</taxon>
        <taxon>Pseudomonadota</taxon>
        <taxon>Gammaproteobacteria</taxon>
        <taxon>Oceanospirillales</taxon>
        <taxon>Pleioneaceae</taxon>
        <taxon>Pleionea</taxon>
    </lineage>
</organism>
<dbReference type="CDD" id="cd04607">
    <property type="entry name" value="CBS_pair_NTP_transferase_assoc"/>
    <property type="match status" value="1"/>
</dbReference>
<dbReference type="InterPro" id="IPR005835">
    <property type="entry name" value="NTP_transferase_dom"/>
</dbReference>
<dbReference type="PANTHER" id="PTHR22572">
    <property type="entry name" value="SUGAR-1-PHOSPHATE GUANYL TRANSFERASE"/>
    <property type="match status" value="1"/>
</dbReference>
<dbReference type="SUPFAM" id="SSF54631">
    <property type="entry name" value="CBS-domain pair"/>
    <property type="match status" value="1"/>
</dbReference>
<keyword evidence="4" id="KW-1185">Reference proteome</keyword>
<dbReference type="InterPro" id="IPR050486">
    <property type="entry name" value="Mannose-1P_guanyltransferase"/>
</dbReference>
<proteinExistence type="predicted"/>
<feature type="domain" description="CBS" evidence="2">
    <location>
        <begin position="1"/>
        <end position="62"/>
    </location>
</feature>
<dbReference type="Gene3D" id="3.10.580.10">
    <property type="entry name" value="CBS-domain"/>
    <property type="match status" value="1"/>
</dbReference>
<evidence type="ECO:0000256" key="1">
    <source>
        <dbReference type="PROSITE-ProRule" id="PRU00703"/>
    </source>
</evidence>
<dbReference type="CDD" id="cd06426">
    <property type="entry name" value="NTP_transferase_like_2"/>
    <property type="match status" value="1"/>
</dbReference>
<evidence type="ECO:0000259" key="2">
    <source>
        <dbReference type="PROSITE" id="PS51371"/>
    </source>
</evidence>
<dbReference type="EMBL" id="QGGU01000008">
    <property type="protein sequence ID" value="PWK49166.1"/>
    <property type="molecule type" value="Genomic_DNA"/>
</dbReference>
<dbReference type="SUPFAM" id="SSF53448">
    <property type="entry name" value="Nucleotide-diphospho-sugar transferases"/>
    <property type="match status" value="1"/>
</dbReference>
<name>A0A316FNA9_9GAMM</name>
<dbReference type="SMART" id="SM00116">
    <property type="entry name" value="CBS"/>
    <property type="match status" value="2"/>
</dbReference>
<reference evidence="3 4" key="1">
    <citation type="submission" date="2018-05" db="EMBL/GenBank/DDBJ databases">
        <title>Genomic Encyclopedia of Type Strains, Phase IV (KMG-IV): sequencing the most valuable type-strain genomes for metagenomic binning, comparative biology and taxonomic classification.</title>
        <authorList>
            <person name="Goeker M."/>
        </authorList>
    </citation>
    <scope>NUCLEOTIDE SEQUENCE [LARGE SCALE GENOMIC DNA]</scope>
    <source>
        <strain evidence="3 4">DSM 25350</strain>
    </source>
</reference>
<accession>A0A316FNA9</accession>
<feature type="domain" description="CBS" evidence="2">
    <location>
        <begin position="70"/>
        <end position="125"/>
    </location>
</feature>
<dbReference type="Gene3D" id="3.90.550.10">
    <property type="entry name" value="Spore Coat Polysaccharide Biosynthesis Protein SpsA, Chain A"/>
    <property type="match status" value="1"/>
</dbReference>
<keyword evidence="1" id="KW-0129">CBS domain</keyword>
<sequence length="352" mass="39421">MSFQDDRWKSACVSSTDSIRDVIGAIDRSAIRAALVTDNEYKLLGIVTDGDIRRGLLNYIDLDESVTKVMNSNPVYCTPADSTQKILTLMARKNLLHLPVVDDHKVVGLVVLEQLMKTPKRSNPVFLMAGGFGTRLKPLTDDCPKPLLKVGSKPILETIIESFIEYGFYKFYISTHYLADQIKDYFGDGSAWGIEIHYVHENEPLGTAGALGLLPDTTPQLPLIMMNGDLLTKVNFDELLSFHEKKGAVATMCVSSYGIKVPYGVIETDGEIITSIVEKPTKQFFINAGIYVLSPDVFSKIEANKKQDMPDLIQQYIKRNKQVSMFPIHEYWLDIGKMPDFEKAQDDIIKGN</sequence>
<dbReference type="InterPro" id="IPR000644">
    <property type="entry name" value="CBS_dom"/>
</dbReference>
<dbReference type="Pfam" id="PF00483">
    <property type="entry name" value="NTP_transferase"/>
    <property type="match status" value="1"/>
</dbReference>
<dbReference type="RefSeq" id="WP_109763967.1">
    <property type="nucleotide sequence ID" value="NZ_QGGU01000008.1"/>
</dbReference>
<gene>
    <name evidence="3" type="ORF">C8D97_10875</name>
</gene>
<dbReference type="Proteomes" id="UP000245790">
    <property type="component" value="Unassembled WGS sequence"/>
</dbReference>
<dbReference type="OrthoDB" id="9803871at2"/>